<dbReference type="PANTHER" id="PTHR16861:SF4">
    <property type="entry name" value="SH3 DOMAIN PROTEIN (AFU_ORTHOLOGUE AFUA_1G13610)"/>
    <property type="match status" value="1"/>
</dbReference>
<protein>
    <recommendedName>
        <fullName evidence="6">Mid2 domain-containing protein</fullName>
    </recommendedName>
</protein>
<proteinExistence type="predicted"/>
<keyword evidence="2" id="KW-1133">Transmembrane helix</keyword>
<evidence type="ECO:0000256" key="3">
    <source>
        <dbReference type="SAM" id="SignalP"/>
    </source>
</evidence>
<dbReference type="Proteomes" id="UP000076727">
    <property type="component" value="Unassembled WGS sequence"/>
</dbReference>
<keyword evidence="2" id="KW-0472">Membrane</keyword>
<dbReference type="AlphaFoldDB" id="A0A165T207"/>
<feature type="compositionally biased region" description="Low complexity" evidence="1">
    <location>
        <begin position="397"/>
        <end position="412"/>
    </location>
</feature>
<feature type="chain" id="PRO_5007866795" description="Mid2 domain-containing protein" evidence="3">
    <location>
        <begin position="22"/>
        <end position="517"/>
    </location>
</feature>
<organism evidence="4 5">
    <name type="scientific">Daedalea quercina L-15889</name>
    <dbReference type="NCBI Taxonomy" id="1314783"/>
    <lineage>
        <taxon>Eukaryota</taxon>
        <taxon>Fungi</taxon>
        <taxon>Dikarya</taxon>
        <taxon>Basidiomycota</taxon>
        <taxon>Agaricomycotina</taxon>
        <taxon>Agaricomycetes</taxon>
        <taxon>Polyporales</taxon>
        <taxon>Fomitopsis</taxon>
    </lineage>
</organism>
<feature type="signal peptide" evidence="3">
    <location>
        <begin position="1"/>
        <end position="21"/>
    </location>
</feature>
<feature type="compositionally biased region" description="Low complexity" evidence="1">
    <location>
        <begin position="238"/>
        <end position="266"/>
    </location>
</feature>
<feature type="region of interest" description="Disordered" evidence="1">
    <location>
        <begin position="463"/>
        <end position="517"/>
    </location>
</feature>
<feature type="region of interest" description="Disordered" evidence="1">
    <location>
        <begin position="320"/>
        <end position="357"/>
    </location>
</feature>
<keyword evidence="3" id="KW-0732">Signal</keyword>
<dbReference type="EMBL" id="KV429039">
    <property type="protein sequence ID" value="KZT72812.1"/>
    <property type="molecule type" value="Genomic_DNA"/>
</dbReference>
<keyword evidence="2" id="KW-0812">Transmembrane</keyword>
<reference evidence="4 5" key="1">
    <citation type="journal article" date="2016" name="Mol. Biol. Evol.">
        <title>Comparative Genomics of Early-Diverging Mushroom-Forming Fungi Provides Insights into the Origins of Lignocellulose Decay Capabilities.</title>
        <authorList>
            <person name="Nagy L.G."/>
            <person name="Riley R."/>
            <person name="Tritt A."/>
            <person name="Adam C."/>
            <person name="Daum C."/>
            <person name="Floudas D."/>
            <person name="Sun H."/>
            <person name="Yadav J.S."/>
            <person name="Pangilinan J."/>
            <person name="Larsson K.H."/>
            <person name="Matsuura K."/>
            <person name="Barry K."/>
            <person name="Labutti K."/>
            <person name="Kuo R."/>
            <person name="Ohm R.A."/>
            <person name="Bhattacharya S.S."/>
            <person name="Shirouzu T."/>
            <person name="Yoshinaga Y."/>
            <person name="Martin F.M."/>
            <person name="Grigoriev I.V."/>
            <person name="Hibbett D.S."/>
        </authorList>
    </citation>
    <scope>NUCLEOTIDE SEQUENCE [LARGE SCALE GENOMIC DNA]</scope>
    <source>
        <strain evidence="4 5">L-15889</strain>
    </source>
</reference>
<feature type="region of interest" description="Disordered" evidence="1">
    <location>
        <begin position="233"/>
        <end position="266"/>
    </location>
</feature>
<dbReference type="PANTHER" id="PTHR16861">
    <property type="entry name" value="GLYCOPROTEIN 38"/>
    <property type="match status" value="1"/>
</dbReference>
<keyword evidence="5" id="KW-1185">Reference proteome</keyword>
<feature type="compositionally biased region" description="Polar residues" evidence="1">
    <location>
        <begin position="343"/>
        <end position="357"/>
    </location>
</feature>
<gene>
    <name evidence="4" type="ORF">DAEQUDRAFT_808793</name>
</gene>
<evidence type="ECO:0000256" key="1">
    <source>
        <dbReference type="SAM" id="MobiDB-lite"/>
    </source>
</evidence>
<dbReference type="STRING" id="1314783.A0A165T207"/>
<sequence length="517" mass="53922">MQTQVASLLAVIALFLPQVYASNFTFSYGNASQCEDFNISWTGGTAPYKLSILSQAPPKAYSIPSSSYSNGHGFYQLQLALNASTALDEDGQSFGGFVAVMSDASGFGSGGVTDMIYVDPGNSNCDLTVHDVPFTFATNQSVEQCSDFQFNDYAGAVQPLTIYGIIPGGETFILNVPNNSDHFDWQANVAAGTTLTFIMNDSEGRSGGNTPFLPVGTSGDSSCLTGAYPSSLLHPSETSTSGATSTTSTGAATNTTTNVTTSSTPTGAIVGGVVGGVVGLGLIVAVIFIYLRRERHKRRHGQSSAFASWGARRKNDDIDLTEGGDYVPPPDAVQPYPYYDTHSPAQQSSTGNSAASLMRSTSYVDPHGYMAVAVHSRSNSLVGDASALAGMPGARGSGSQSQDQSQSTTSSASRRKAAIAGVTPHQPNPQRLVLHTDAEDVVELPPQYSSLWVPSAITEATTADSQRASSSDSVPPVSSPPPLITVLLPTAAFDTEEHPHAGLQEPPSVVPLGARTP</sequence>
<dbReference type="OrthoDB" id="2591431at2759"/>
<evidence type="ECO:0000256" key="2">
    <source>
        <dbReference type="SAM" id="Phobius"/>
    </source>
</evidence>
<evidence type="ECO:0000313" key="4">
    <source>
        <dbReference type="EMBL" id="KZT72812.1"/>
    </source>
</evidence>
<evidence type="ECO:0000313" key="5">
    <source>
        <dbReference type="Proteomes" id="UP000076727"/>
    </source>
</evidence>
<feature type="transmembrane region" description="Helical" evidence="2">
    <location>
        <begin position="268"/>
        <end position="291"/>
    </location>
</feature>
<feature type="region of interest" description="Disordered" evidence="1">
    <location>
        <begin position="386"/>
        <end position="430"/>
    </location>
</feature>
<accession>A0A165T207</accession>
<name>A0A165T207_9APHY</name>
<evidence type="ECO:0008006" key="6">
    <source>
        <dbReference type="Google" id="ProtNLM"/>
    </source>
</evidence>